<feature type="binding site" evidence="18">
    <location>
        <position position="24"/>
    </location>
    <ligand>
        <name>Zn(2+)</name>
        <dbReference type="ChEBI" id="CHEBI:29105"/>
        <label>1</label>
    </ligand>
</feature>
<evidence type="ECO:0000256" key="9">
    <source>
        <dbReference type="ARBA" id="ARBA00022807"/>
    </source>
</evidence>
<dbReference type="RefSeq" id="XP_033796529.1">
    <property type="nucleotide sequence ID" value="XM_033940638.1"/>
</dbReference>
<feature type="domain" description="USP" evidence="22">
    <location>
        <begin position="199"/>
        <end position="857"/>
    </location>
</feature>
<keyword evidence="15 18" id="KW-0539">Nucleus</keyword>
<dbReference type="InterPro" id="IPR013083">
    <property type="entry name" value="Znf_RING/FYVE/PHD"/>
</dbReference>
<evidence type="ECO:0000256" key="16">
    <source>
        <dbReference type="ARBA" id="ARBA00023306"/>
    </source>
</evidence>
<evidence type="ECO:0000256" key="8">
    <source>
        <dbReference type="ARBA" id="ARBA00022801"/>
    </source>
</evidence>
<feature type="binding site" evidence="18">
    <location>
        <position position="95"/>
    </location>
    <ligand>
        <name>Zn(2+)</name>
        <dbReference type="ChEBI" id="CHEBI:29105"/>
        <label>3</label>
    </ligand>
</feature>
<dbReference type="PANTHER" id="PTHR24006:SF852">
    <property type="entry name" value="UBIQUITIN CARBOXYL-TERMINAL HYDROLASE"/>
    <property type="match status" value="1"/>
</dbReference>
<name>A0A6P8QIJ8_GEOSA</name>
<comment type="subunit">
    <text evidence="17">Homotetramer. Associates with late pre-40S ribosomes. Interacts with CEP78; promoting deubiquitination of tektins.</text>
</comment>
<dbReference type="PROSITE" id="PS00972">
    <property type="entry name" value="USP_1"/>
    <property type="match status" value="1"/>
</dbReference>
<feature type="binding site" evidence="18">
    <location>
        <position position="75"/>
    </location>
    <ligand>
        <name>Zn(2+)</name>
        <dbReference type="ChEBI" id="CHEBI:29105"/>
        <label>3</label>
    </ligand>
</feature>
<feature type="active site" description="Proton acceptor" evidence="18">
    <location>
        <position position="792"/>
    </location>
</feature>
<dbReference type="FunFam" id="3.90.70.10:FF:000045">
    <property type="entry name" value="Ubiquitin carboxyl-terminal hydrolase 16"/>
    <property type="match status" value="1"/>
</dbReference>
<dbReference type="AlphaFoldDB" id="A0A6P8QIJ8"/>
<feature type="domain" description="UBP-type" evidence="23">
    <location>
        <begin position="22"/>
        <end position="143"/>
    </location>
</feature>
<keyword evidence="20" id="KW-0175">Coiled coil</keyword>
<dbReference type="Proteomes" id="UP000515159">
    <property type="component" value="Chromosome 4"/>
</dbReference>
<keyword evidence="2 18" id="KW-0132">Cell division</keyword>
<dbReference type="Pfam" id="PF02148">
    <property type="entry name" value="zf-UBP"/>
    <property type="match status" value="1"/>
</dbReference>
<dbReference type="GO" id="GO:0006325">
    <property type="term" value="P:chromatin organization"/>
    <property type="evidence" value="ECO:0007669"/>
    <property type="project" value="UniProtKB-KW"/>
</dbReference>
<dbReference type="CDD" id="cd02667">
    <property type="entry name" value="Peptidase_C19K"/>
    <property type="match status" value="1"/>
</dbReference>
<evidence type="ECO:0000256" key="14">
    <source>
        <dbReference type="ARBA" id="ARBA00023163"/>
    </source>
</evidence>
<dbReference type="GO" id="GO:0016579">
    <property type="term" value="P:protein deubiquitination"/>
    <property type="evidence" value="ECO:0007669"/>
    <property type="project" value="InterPro"/>
</dbReference>
<dbReference type="Pfam" id="PF00443">
    <property type="entry name" value="UCH"/>
    <property type="match status" value="1"/>
</dbReference>
<dbReference type="GO" id="GO:0042393">
    <property type="term" value="F:histone binding"/>
    <property type="evidence" value="ECO:0007669"/>
    <property type="project" value="UniProtKB-UniRule"/>
</dbReference>
<feature type="compositionally biased region" description="Basic residues" evidence="21">
    <location>
        <begin position="436"/>
        <end position="452"/>
    </location>
</feature>
<evidence type="ECO:0000259" key="23">
    <source>
        <dbReference type="PROSITE" id="PS50271"/>
    </source>
</evidence>
<feature type="binding site" evidence="18">
    <location>
        <position position="26"/>
    </location>
    <ligand>
        <name>Zn(2+)</name>
        <dbReference type="ChEBI" id="CHEBI:29105"/>
        <label>1</label>
    </ligand>
</feature>
<evidence type="ECO:0000256" key="20">
    <source>
        <dbReference type="SAM" id="Coils"/>
    </source>
</evidence>
<proteinExistence type="inferred from homology"/>
<reference evidence="25 26" key="1">
    <citation type="submission" date="2025-04" db="UniProtKB">
        <authorList>
            <consortium name="RefSeq"/>
        </authorList>
    </citation>
    <scope>IDENTIFICATION</scope>
</reference>
<dbReference type="GO" id="GO:0003713">
    <property type="term" value="F:transcription coactivator activity"/>
    <property type="evidence" value="ECO:0007669"/>
    <property type="project" value="UniProtKB-UniRule"/>
</dbReference>
<dbReference type="InterPro" id="IPR038765">
    <property type="entry name" value="Papain-like_cys_pep_sf"/>
</dbReference>
<evidence type="ECO:0000256" key="12">
    <source>
        <dbReference type="ARBA" id="ARBA00023015"/>
    </source>
</evidence>
<evidence type="ECO:0000256" key="11">
    <source>
        <dbReference type="ARBA" id="ARBA00022853"/>
    </source>
</evidence>
<comment type="domain">
    <text evidence="18">The UBP-type zinc finger binds 3 zinc ions that form a pair of cross-braced ring fingers encapsulated within a third zinc finger in the primary structure. It recognizes the C-terminal tail of free ubiquitin.</text>
</comment>
<keyword evidence="3 18" id="KW-0645">Protease</keyword>
<evidence type="ECO:0000256" key="17">
    <source>
        <dbReference type="ARBA" id="ARBA00066221"/>
    </source>
</evidence>
<evidence type="ECO:0000256" key="4">
    <source>
        <dbReference type="ARBA" id="ARBA00022723"/>
    </source>
</evidence>
<dbReference type="KEGG" id="gsh:117358858"/>
<dbReference type="InterPro" id="IPR030849">
    <property type="entry name" value="UBP16"/>
</dbReference>
<dbReference type="HAMAP" id="MF_03062">
    <property type="entry name" value="UBP16"/>
    <property type="match status" value="1"/>
</dbReference>
<dbReference type="GO" id="GO:0051726">
    <property type="term" value="P:regulation of cell cycle"/>
    <property type="evidence" value="ECO:0007669"/>
    <property type="project" value="InterPro"/>
</dbReference>
<feature type="compositionally biased region" description="Polar residues" evidence="21">
    <location>
        <begin position="469"/>
        <end position="479"/>
    </location>
</feature>
<comment type="similarity">
    <text evidence="18">Belongs to the peptidase C19 family. USP16 subfamily.</text>
</comment>
<feature type="region of interest" description="Disordered" evidence="21">
    <location>
        <begin position="1"/>
        <end position="21"/>
    </location>
</feature>
<keyword evidence="8 18" id="KW-0378">Hydrolase</keyword>
<evidence type="ECO:0000256" key="6">
    <source>
        <dbReference type="ARBA" id="ARBA00022776"/>
    </source>
</evidence>
<dbReference type="GO" id="GO:0004843">
    <property type="term" value="F:cysteine-type deubiquitinase activity"/>
    <property type="evidence" value="ECO:0007669"/>
    <property type="project" value="UniProtKB-UniRule"/>
</dbReference>
<keyword evidence="6 18" id="KW-0498">Mitosis</keyword>
<dbReference type="PANTHER" id="PTHR24006">
    <property type="entry name" value="UBIQUITIN CARBOXYL-TERMINAL HYDROLASE"/>
    <property type="match status" value="1"/>
</dbReference>
<feature type="binding site" evidence="18">
    <location>
        <position position="117"/>
    </location>
    <ligand>
        <name>Zn(2+)</name>
        <dbReference type="ChEBI" id="CHEBI:29105"/>
        <label>1</label>
    </ligand>
</feature>
<keyword evidence="9 18" id="KW-0788">Thiol protease</keyword>
<dbReference type="GO" id="GO:0006508">
    <property type="term" value="P:proteolysis"/>
    <property type="evidence" value="ECO:0007669"/>
    <property type="project" value="UniProtKB-KW"/>
</dbReference>
<dbReference type="OrthoDB" id="2020758at2759"/>
<dbReference type="PROSITE" id="PS50235">
    <property type="entry name" value="USP_3"/>
    <property type="match status" value="1"/>
</dbReference>
<dbReference type="InterPro" id="IPR001607">
    <property type="entry name" value="Znf_UBP"/>
</dbReference>
<dbReference type="InterPro" id="IPR028889">
    <property type="entry name" value="USP"/>
</dbReference>
<dbReference type="Gene3D" id="3.90.70.10">
    <property type="entry name" value="Cysteine proteinases"/>
    <property type="match status" value="2"/>
</dbReference>
<evidence type="ECO:0000313" key="27">
    <source>
        <dbReference type="RefSeq" id="XP_033796531.1"/>
    </source>
</evidence>
<dbReference type="PROSITE" id="PS50271">
    <property type="entry name" value="ZF_UBP"/>
    <property type="match status" value="1"/>
</dbReference>
<dbReference type="RefSeq" id="XP_033796530.1">
    <property type="nucleotide sequence ID" value="XM_033940639.1"/>
</dbReference>
<feature type="compositionally biased region" description="Basic and acidic residues" evidence="21">
    <location>
        <begin position="414"/>
        <end position="430"/>
    </location>
</feature>
<feature type="binding site" evidence="18">
    <location>
        <position position="48"/>
    </location>
    <ligand>
        <name>Zn(2+)</name>
        <dbReference type="ChEBI" id="CHEBI:29105"/>
        <label>2</label>
    </ligand>
</feature>
<keyword evidence="11 18" id="KW-0156">Chromatin regulator</keyword>
<evidence type="ECO:0000256" key="19">
    <source>
        <dbReference type="RuleBase" id="RU366025"/>
    </source>
</evidence>
<evidence type="ECO:0000256" key="1">
    <source>
        <dbReference type="ARBA" id="ARBA00000707"/>
    </source>
</evidence>
<gene>
    <name evidence="18 25 26 27" type="primary">USP16</name>
</gene>
<evidence type="ECO:0000256" key="21">
    <source>
        <dbReference type="SAM" id="MobiDB-lite"/>
    </source>
</evidence>
<keyword evidence="24" id="KW-1185">Reference proteome</keyword>
<keyword evidence="10 18" id="KW-0862">Zinc</keyword>
<keyword evidence="14 18" id="KW-0804">Transcription</keyword>
<evidence type="ECO:0000256" key="15">
    <source>
        <dbReference type="ARBA" id="ARBA00023242"/>
    </source>
</evidence>
<evidence type="ECO:0000259" key="22">
    <source>
        <dbReference type="PROSITE" id="PS50235"/>
    </source>
</evidence>
<feature type="active site" description="Nucleophile" evidence="18">
    <location>
        <position position="208"/>
    </location>
</feature>
<dbReference type="GO" id="GO:0004197">
    <property type="term" value="F:cysteine-type endopeptidase activity"/>
    <property type="evidence" value="ECO:0007669"/>
    <property type="project" value="UniProtKB-UniRule"/>
</dbReference>
<dbReference type="GO" id="GO:0140014">
    <property type="term" value="P:mitotic nuclear division"/>
    <property type="evidence" value="ECO:0007669"/>
    <property type="project" value="UniProtKB-UniRule"/>
</dbReference>
<comment type="function">
    <text evidence="18">Specifically deubiquitinates 'Lys-120' of histone H2A (H2AK119Ub), a specific tag for epigenetic transcriptional repression, thereby acting as a coactivator. Deubiquitination of histone H2A is a prerequisite for subsequent phosphorylation at 'Ser-11' of histone H3 (H3S10ph), and is required for chromosome segregation when cells enter into mitosis. Regulates Hox gene expression via histone H2A deubiquitination. Prefers nucleosomal substrates. Does not deubiquitinate histone H2B.</text>
</comment>
<dbReference type="GO" id="GO:0008270">
    <property type="term" value="F:zinc ion binding"/>
    <property type="evidence" value="ECO:0007669"/>
    <property type="project" value="UniProtKB-UniRule"/>
</dbReference>
<dbReference type="RefSeq" id="XP_033796531.1">
    <property type="nucleotide sequence ID" value="XM_033940640.1"/>
</dbReference>
<evidence type="ECO:0000256" key="7">
    <source>
        <dbReference type="ARBA" id="ARBA00022786"/>
    </source>
</evidence>
<dbReference type="GO" id="GO:0005634">
    <property type="term" value="C:nucleus"/>
    <property type="evidence" value="ECO:0007669"/>
    <property type="project" value="UniProtKB-SubCell"/>
</dbReference>
<evidence type="ECO:0000256" key="3">
    <source>
        <dbReference type="ARBA" id="ARBA00022670"/>
    </source>
</evidence>
<organism evidence="24 25">
    <name type="scientific">Geotrypetes seraphini</name>
    <name type="common">Gaboon caecilian</name>
    <name type="synonym">Caecilia seraphini</name>
    <dbReference type="NCBI Taxonomy" id="260995"/>
    <lineage>
        <taxon>Eukaryota</taxon>
        <taxon>Metazoa</taxon>
        <taxon>Chordata</taxon>
        <taxon>Craniata</taxon>
        <taxon>Vertebrata</taxon>
        <taxon>Euteleostomi</taxon>
        <taxon>Amphibia</taxon>
        <taxon>Gymnophiona</taxon>
        <taxon>Geotrypetes</taxon>
    </lineage>
</organism>
<evidence type="ECO:0000313" key="25">
    <source>
        <dbReference type="RefSeq" id="XP_033796529.1"/>
    </source>
</evidence>
<dbReference type="FunFam" id="3.30.40.10:FF:000147">
    <property type="entry name" value="Ubiquitin carboxyl-terminal hydrolase 16"/>
    <property type="match status" value="1"/>
</dbReference>
<evidence type="ECO:0000313" key="26">
    <source>
        <dbReference type="RefSeq" id="XP_033796530.1"/>
    </source>
</evidence>
<dbReference type="FunFam" id="3.90.70.10:FF:000102">
    <property type="entry name" value="Ubiquitinyl hydrolase 1"/>
    <property type="match status" value="1"/>
</dbReference>
<dbReference type="GeneID" id="117358858"/>
<dbReference type="GO" id="GO:0043130">
    <property type="term" value="F:ubiquitin binding"/>
    <property type="evidence" value="ECO:0007669"/>
    <property type="project" value="UniProtKB-UniRule"/>
</dbReference>
<dbReference type="Gene3D" id="3.30.40.10">
    <property type="entry name" value="Zinc/RING finger domain, C3HC4 (zinc finger)"/>
    <property type="match status" value="1"/>
</dbReference>
<feature type="binding site" evidence="18">
    <location>
        <position position="120"/>
    </location>
    <ligand>
        <name>Zn(2+)</name>
        <dbReference type="ChEBI" id="CHEBI:29105"/>
        <label>1</label>
    </ligand>
</feature>
<protein>
    <recommendedName>
        <fullName evidence="18">Ubiquitin carboxyl-terminal hydrolase 16</fullName>
        <ecNumber evidence="18">3.4.19.12</ecNumber>
    </recommendedName>
    <alternativeName>
        <fullName evidence="18">Deubiquitinating enzyme 16</fullName>
    </alternativeName>
    <alternativeName>
        <fullName evidence="18">Ubiquitin thioesterase 16</fullName>
    </alternativeName>
    <alternativeName>
        <fullName evidence="18">Ubiquitin-specific-processing protease 16</fullName>
    </alternativeName>
</protein>
<keyword evidence="16 18" id="KW-0131">Cell cycle</keyword>
<dbReference type="GO" id="GO:0051289">
    <property type="term" value="P:protein homotetramerization"/>
    <property type="evidence" value="ECO:0007669"/>
    <property type="project" value="UniProtKB-UniRule"/>
</dbReference>
<feature type="binding site" evidence="18">
    <location>
        <position position="91"/>
    </location>
    <ligand>
        <name>Zn(2+)</name>
        <dbReference type="ChEBI" id="CHEBI:29105"/>
        <label>2</label>
    </ligand>
</feature>
<evidence type="ECO:0000313" key="24">
    <source>
        <dbReference type="Proteomes" id="UP000515159"/>
    </source>
</evidence>
<comment type="catalytic activity">
    <reaction evidence="1 18 19">
        <text>Thiol-dependent hydrolysis of ester, thioester, amide, peptide and isopeptide bonds formed by the C-terminal Gly of ubiquitin (a 76-residue protein attached to proteins as an intracellular targeting signal).</text>
        <dbReference type="EC" id="3.4.19.12"/>
    </reaction>
</comment>
<dbReference type="InterPro" id="IPR050164">
    <property type="entry name" value="Peptidase_C19"/>
</dbReference>
<feature type="binding site" evidence="18">
    <location>
        <position position="83"/>
    </location>
    <ligand>
        <name>Zn(2+)</name>
        <dbReference type="ChEBI" id="CHEBI:29105"/>
        <label>2</label>
    </ligand>
</feature>
<dbReference type="SUPFAM" id="SSF54001">
    <property type="entry name" value="Cysteine proteinases"/>
    <property type="match status" value="1"/>
</dbReference>
<evidence type="ECO:0000256" key="10">
    <source>
        <dbReference type="ARBA" id="ARBA00022833"/>
    </source>
</evidence>
<dbReference type="SUPFAM" id="SSF57850">
    <property type="entry name" value="RING/U-box"/>
    <property type="match status" value="1"/>
</dbReference>
<dbReference type="CTD" id="10600"/>
<dbReference type="InterPro" id="IPR018200">
    <property type="entry name" value="USP_CS"/>
</dbReference>
<feature type="region of interest" description="Disordered" evidence="21">
    <location>
        <begin position="414"/>
        <end position="498"/>
    </location>
</feature>
<sequence>MGKKRTKGRMPQPAESLEQMEPACQHVRKGLEQGSLKKALLNVNWDVCQDCQTDTKEKHNSEEEESGASYSVWLCLKCGHRGCDRNSQDQHALKHYATPRSEFHCLVLNLGNWSVWCYECDNEVPYNSSNRLGQLVDYIKKQALAEASRTVSEEQENKDFENKKLEKDCKNEQEKEKYETCKAEKEAPLPSHSDRMMVKGLSNLGNTCFFNAVLQNLYQTSILRELLKEIKMTGMTVQVETLDLSLNEPLLVTIEQTPGPLTAAMCQFLTEMQETKRATVTPKELFSQICQKAVRFKGYQQQDSQELLRYLLDGMRAEEIQRISTGIIKTMEDSTEKIEEEELKKKVKEYEKKKAVPNFVDRIFGGELTSTIMCEECRSVSVIHESFLDLSLPVLDDQDGKKNTAQKSSKVYYEKKSEKDEDSYMKEKAETVTAPSKHRQKKEKKQAKKQAKNQRQQQKIQDKLLPLNVYQNSKTPQEESQPETEIVQQQTESLNKDEELGINQVDLNKDEELGINQVDLNKDEELGINQVDLNKDEELGINQVDLNKDEENVICGLGEEENGKSSEQEEEDKISTDDAFETLFSTTEEDSRLDNLYLKDDNEEKDLVNGINELNLRSALEPSEDHISIFDSETSGTMIYEMVNEDTERAFSTLADRKEIKTSECSVQNCLFQFTQNEQLSETNKLLCGVCTRRQPNGPKANDKGEKKHVYTSAIKQMLVSLPPPILTLHLKRFQQAGFNLRKVTKHVQFPEVLDLGPFCALKCKGVAEGETRVLYSLYGIVEHSGTMRSGHYTAYVKVRTPNVPLSDLVMCEIMPPGSNTEPLKGQWFHISDTHVQAVPTMKVLNSQAYLLFYERIL</sequence>
<dbReference type="PROSITE" id="PS00973">
    <property type="entry name" value="USP_2"/>
    <property type="match status" value="1"/>
</dbReference>
<evidence type="ECO:0000256" key="18">
    <source>
        <dbReference type="HAMAP-Rule" id="MF_03062"/>
    </source>
</evidence>
<accession>A0A6P8QIJ8</accession>
<feature type="coiled-coil region" evidence="20">
    <location>
        <begin position="144"/>
        <end position="175"/>
    </location>
</feature>
<feature type="binding site" evidence="18">
    <location>
        <position position="51"/>
    </location>
    <ligand>
        <name>Zn(2+)</name>
        <dbReference type="ChEBI" id="CHEBI:29105"/>
        <label>2</label>
    </ligand>
</feature>
<feature type="binding site" evidence="18">
    <location>
        <position position="104"/>
    </location>
    <ligand>
        <name>Zn(2+)</name>
        <dbReference type="ChEBI" id="CHEBI:29105"/>
        <label>3</label>
    </ligand>
</feature>
<evidence type="ECO:0000256" key="2">
    <source>
        <dbReference type="ARBA" id="ARBA00022618"/>
    </source>
</evidence>
<evidence type="ECO:0000256" key="13">
    <source>
        <dbReference type="ARBA" id="ARBA00023159"/>
    </source>
</evidence>
<keyword evidence="12 18" id="KW-0805">Transcription regulation</keyword>
<keyword evidence="4 18" id="KW-0479">Metal-binding</keyword>
<dbReference type="InterPro" id="IPR001394">
    <property type="entry name" value="Peptidase_C19_UCH"/>
</dbReference>
<evidence type="ECO:0000256" key="5">
    <source>
        <dbReference type="ARBA" id="ARBA00022771"/>
    </source>
</evidence>
<dbReference type="GO" id="GO:0051301">
    <property type="term" value="P:cell division"/>
    <property type="evidence" value="ECO:0007669"/>
    <property type="project" value="UniProtKB-KW"/>
</dbReference>
<dbReference type="GO" id="GO:0005829">
    <property type="term" value="C:cytosol"/>
    <property type="evidence" value="ECO:0007669"/>
    <property type="project" value="TreeGrafter"/>
</dbReference>
<dbReference type="SMART" id="SM00290">
    <property type="entry name" value="ZnF_UBP"/>
    <property type="match status" value="1"/>
</dbReference>
<feature type="binding site" evidence="18">
    <location>
        <position position="78"/>
    </location>
    <ligand>
        <name>Zn(2+)</name>
        <dbReference type="ChEBI" id="CHEBI:29105"/>
        <label>3</label>
    </ligand>
</feature>
<keyword evidence="5 18" id="KW-0863">Zinc-finger</keyword>
<dbReference type="EC" id="3.4.19.12" evidence="18"/>
<comment type="subcellular location">
    <subcellularLocation>
        <location evidence="18">Nucleus</location>
    </subcellularLocation>
</comment>
<keyword evidence="13 18" id="KW-0010">Activator</keyword>
<keyword evidence="7 18" id="KW-0833">Ubl conjugation pathway</keyword>